<dbReference type="PaxDb" id="39947-A0A0P0VSM7"/>
<feature type="region of interest" description="Disordered" evidence="1">
    <location>
        <begin position="1"/>
        <end position="73"/>
    </location>
</feature>
<evidence type="ECO:0000313" key="3">
    <source>
        <dbReference type="Proteomes" id="UP000059680"/>
    </source>
</evidence>
<dbReference type="Proteomes" id="UP000059680">
    <property type="component" value="Chromosome 3"/>
</dbReference>
<feature type="compositionally biased region" description="Basic and acidic residues" evidence="1">
    <location>
        <begin position="50"/>
        <end position="61"/>
    </location>
</feature>
<feature type="non-terminal residue" evidence="2">
    <location>
        <position position="1"/>
    </location>
</feature>
<proteinExistence type="predicted"/>
<dbReference type="Gramene" id="Os03t0133850-01">
    <property type="protein sequence ID" value="Os03t0133850-01"/>
    <property type="gene ID" value="Os03g0133850"/>
</dbReference>
<reference evidence="3" key="1">
    <citation type="journal article" date="2005" name="Nature">
        <title>The map-based sequence of the rice genome.</title>
        <authorList>
            <consortium name="International rice genome sequencing project (IRGSP)"/>
            <person name="Matsumoto T."/>
            <person name="Wu J."/>
            <person name="Kanamori H."/>
            <person name="Katayose Y."/>
            <person name="Fujisawa M."/>
            <person name="Namiki N."/>
            <person name="Mizuno H."/>
            <person name="Yamamoto K."/>
            <person name="Antonio B.A."/>
            <person name="Baba T."/>
            <person name="Sakata K."/>
            <person name="Nagamura Y."/>
            <person name="Aoki H."/>
            <person name="Arikawa K."/>
            <person name="Arita K."/>
            <person name="Bito T."/>
            <person name="Chiden Y."/>
            <person name="Fujitsuka N."/>
            <person name="Fukunaka R."/>
            <person name="Hamada M."/>
            <person name="Harada C."/>
            <person name="Hayashi A."/>
            <person name="Hijishita S."/>
            <person name="Honda M."/>
            <person name="Hosokawa S."/>
            <person name="Ichikawa Y."/>
            <person name="Idonuma A."/>
            <person name="Iijima M."/>
            <person name="Ikeda M."/>
            <person name="Ikeno M."/>
            <person name="Ito K."/>
            <person name="Ito S."/>
            <person name="Ito T."/>
            <person name="Ito Y."/>
            <person name="Ito Y."/>
            <person name="Iwabuchi A."/>
            <person name="Kamiya K."/>
            <person name="Karasawa W."/>
            <person name="Kurita K."/>
            <person name="Katagiri S."/>
            <person name="Kikuta A."/>
            <person name="Kobayashi H."/>
            <person name="Kobayashi N."/>
            <person name="Machita K."/>
            <person name="Maehara T."/>
            <person name="Masukawa M."/>
            <person name="Mizubayashi T."/>
            <person name="Mukai Y."/>
            <person name="Nagasaki H."/>
            <person name="Nagata Y."/>
            <person name="Naito S."/>
            <person name="Nakashima M."/>
            <person name="Nakama Y."/>
            <person name="Nakamichi Y."/>
            <person name="Nakamura M."/>
            <person name="Meguro A."/>
            <person name="Negishi M."/>
            <person name="Ohta I."/>
            <person name="Ohta T."/>
            <person name="Okamoto M."/>
            <person name="Ono N."/>
            <person name="Saji S."/>
            <person name="Sakaguchi M."/>
            <person name="Sakai K."/>
            <person name="Shibata M."/>
            <person name="Shimokawa T."/>
            <person name="Song J."/>
            <person name="Takazaki Y."/>
            <person name="Terasawa K."/>
            <person name="Tsugane M."/>
            <person name="Tsuji K."/>
            <person name="Ueda S."/>
            <person name="Waki K."/>
            <person name="Yamagata H."/>
            <person name="Yamamoto M."/>
            <person name="Yamamoto S."/>
            <person name="Yamane H."/>
            <person name="Yoshiki S."/>
            <person name="Yoshihara R."/>
            <person name="Yukawa K."/>
            <person name="Zhong H."/>
            <person name="Yano M."/>
            <person name="Yuan Q."/>
            <person name="Ouyang S."/>
            <person name="Liu J."/>
            <person name="Jones K.M."/>
            <person name="Gansberger K."/>
            <person name="Moffat K."/>
            <person name="Hill J."/>
            <person name="Bera J."/>
            <person name="Fadrosh D."/>
            <person name="Jin S."/>
            <person name="Johri S."/>
            <person name="Kim M."/>
            <person name="Overton L."/>
            <person name="Reardon M."/>
            <person name="Tsitrin T."/>
            <person name="Vuong H."/>
            <person name="Weaver B."/>
            <person name="Ciecko A."/>
            <person name="Tallon L."/>
            <person name="Jackson J."/>
            <person name="Pai G."/>
            <person name="Aken S.V."/>
            <person name="Utterback T."/>
            <person name="Reidmuller S."/>
            <person name="Feldblyum T."/>
            <person name="Hsiao J."/>
            <person name="Zismann V."/>
            <person name="Iobst S."/>
            <person name="de Vazeille A.R."/>
            <person name="Buell C.R."/>
            <person name="Ying K."/>
            <person name="Li Y."/>
            <person name="Lu T."/>
            <person name="Huang Y."/>
            <person name="Zhao Q."/>
            <person name="Feng Q."/>
            <person name="Zhang L."/>
            <person name="Zhu J."/>
            <person name="Weng Q."/>
            <person name="Mu J."/>
            <person name="Lu Y."/>
            <person name="Fan D."/>
            <person name="Liu Y."/>
            <person name="Guan J."/>
            <person name="Zhang Y."/>
            <person name="Yu S."/>
            <person name="Liu X."/>
            <person name="Zhang Y."/>
            <person name="Hong G."/>
            <person name="Han B."/>
            <person name="Choisne N."/>
            <person name="Demange N."/>
            <person name="Orjeda G."/>
            <person name="Samain S."/>
            <person name="Cattolico L."/>
            <person name="Pelletier E."/>
            <person name="Couloux A."/>
            <person name="Segurens B."/>
            <person name="Wincker P."/>
            <person name="D'Hont A."/>
            <person name="Scarpelli C."/>
            <person name="Weissenbach J."/>
            <person name="Salanoubat M."/>
            <person name="Quetier F."/>
            <person name="Yu Y."/>
            <person name="Kim H.R."/>
            <person name="Rambo T."/>
            <person name="Currie J."/>
            <person name="Collura K."/>
            <person name="Luo M."/>
            <person name="Yang T."/>
            <person name="Ammiraju J.S.S."/>
            <person name="Engler F."/>
            <person name="Soderlund C."/>
            <person name="Wing R.A."/>
            <person name="Palmer L.E."/>
            <person name="de la Bastide M."/>
            <person name="Spiegel L."/>
            <person name="Nascimento L."/>
            <person name="Zutavern T."/>
            <person name="O'Shaughnessy A."/>
            <person name="Dike S."/>
            <person name="Dedhia N."/>
            <person name="Preston R."/>
            <person name="Balija V."/>
            <person name="McCombie W.R."/>
            <person name="Chow T."/>
            <person name="Chen H."/>
            <person name="Chung M."/>
            <person name="Chen C."/>
            <person name="Shaw J."/>
            <person name="Wu H."/>
            <person name="Hsiao K."/>
            <person name="Chao Y."/>
            <person name="Chu M."/>
            <person name="Cheng C."/>
            <person name="Hour A."/>
            <person name="Lee P."/>
            <person name="Lin S."/>
            <person name="Lin Y."/>
            <person name="Liou J."/>
            <person name="Liu S."/>
            <person name="Hsing Y."/>
            <person name="Raghuvanshi S."/>
            <person name="Mohanty A."/>
            <person name="Bharti A.K."/>
            <person name="Gaur A."/>
            <person name="Gupta V."/>
            <person name="Kumar D."/>
            <person name="Ravi V."/>
            <person name="Vij S."/>
            <person name="Kapur A."/>
            <person name="Khurana P."/>
            <person name="Khurana P."/>
            <person name="Khurana J.P."/>
            <person name="Tyagi A.K."/>
            <person name="Gaikwad K."/>
            <person name="Singh A."/>
            <person name="Dalal V."/>
            <person name="Srivastava S."/>
            <person name="Dixit A."/>
            <person name="Pal A.K."/>
            <person name="Ghazi I.A."/>
            <person name="Yadav M."/>
            <person name="Pandit A."/>
            <person name="Bhargava A."/>
            <person name="Sureshbabu K."/>
            <person name="Batra K."/>
            <person name="Sharma T.R."/>
            <person name="Mohapatra T."/>
            <person name="Singh N.K."/>
            <person name="Messing J."/>
            <person name="Nelson A.B."/>
            <person name="Fuks G."/>
            <person name="Kavchok S."/>
            <person name="Keizer G."/>
            <person name="Linton E."/>
            <person name="Llaca V."/>
            <person name="Song R."/>
            <person name="Tanyolac B."/>
            <person name="Young S."/>
            <person name="Ho-Il K."/>
            <person name="Hahn J.H."/>
            <person name="Sangsakoo G."/>
            <person name="Vanavichit A."/>
            <person name="de Mattos Luiz.A.T."/>
            <person name="Zimmer P.D."/>
            <person name="Malone G."/>
            <person name="Dellagostin O."/>
            <person name="de Oliveira A.C."/>
            <person name="Bevan M."/>
            <person name="Bancroft I."/>
            <person name="Minx P."/>
            <person name="Cordum H."/>
            <person name="Wilson R."/>
            <person name="Cheng Z."/>
            <person name="Jin W."/>
            <person name="Jiang J."/>
            <person name="Leong S.A."/>
            <person name="Iwama H."/>
            <person name="Gojobori T."/>
            <person name="Itoh T."/>
            <person name="Niimura Y."/>
            <person name="Fujii Y."/>
            <person name="Habara T."/>
            <person name="Sakai H."/>
            <person name="Sato Y."/>
            <person name="Wilson G."/>
            <person name="Kumar K."/>
            <person name="McCouch S."/>
            <person name="Juretic N."/>
            <person name="Hoen D."/>
            <person name="Wright S."/>
            <person name="Bruskiewich R."/>
            <person name="Bureau T."/>
            <person name="Miyao A."/>
            <person name="Hirochika H."/>
            <person name="Nishikawa T."/>
            <person name="Kadowaki K."/>
            <person name="Sugiura M."/>
            <person name="Burr B."/>
            <person name="Sasaki T."/>
        </authorList>
    </citation>
    <scope>NUCLEOTIDE SEQUENCE [LARGE SCALE GENOMIC DNA]</scope>
    <source>
        <strain evidence="3">cv. Nipponbare</strain>
    </source>
</reference>
<organism evidence="2 3">
    <name type="scientific">Oryza sativa subsp. japonica</name>
    <name type="common">Rice</name>
    <dbReference type="NCBI Taxonomy" id="39947"/>
    <lineage>
        <taxon>Eukaryota</taxon>
        <taxon>Viridiplantae</taxon>
        <taxon>Streptophyta</taxon>
        <taxon>Embryophyta</taxon>
        <taxon>Tracheophyta</taxon>
        <taxon>Spermatophyta</taxon>
        <taxon>Magnoliopsida</taxon>
        <taxon>Liliopsida</taxon>
        <taxon>Poales</taxon>
        <taxon>Poaceae</taxon>
        <taxon>BOP clade</taxon>
        <taxon>Oryzoideae</taxon>
        <taxon>Oryzeae</taxon>
        <taxon>Oryzinae</taxon>
        <taxon>Oryza</taxon>
        <taxon>Oryza sativa</taxon>
    </lineage>
</organism>
<gene>
    <name evidence="2" type="ordered locus">Os03g0133850</name>
    <name evidence="2" type="ORF">OSNPB_030133850</name>
</gene>
<feature type="compositionally biased region" description="Basic residues" evidence="1">
    <location>
        <begin position="62"/>
        <end position="73"/>
    </location>
</feature>
<protein>
    <submittedName>
        <fullName evidence="2">Os03g0133850 protein</fullName>
    </submittedName>
</protein>
<dbReference type="EMBL" id="AP014959">
    <property type="protein sequence ID" value="BAS82163.1"/>
    <property type="molecule type" value="Genomic_DNA"/>
</dbReference>
<dbReference type="InParanoid" id="A0A0P0VSM7"/>
<reference evidence="2 3" key="2">
    <citation type="journal article" date="2013" name="Plant Cell Physiol.">
        <title>Rice Annotation Project Database (RAP-DB): an integrative and interactive database for rice genomics.</title>
        <authorList>
            <person name="Sakai H."/>
            <person name="Lee S.S."/>
            <person name="Tanaka T."/>
            <person name="Numa H."/>
            <person name="Kim J."/>
            <person name="Kawahara Y."/>
            <person name="Wakimoto H."/>
            <person name="Yang C.C."/>
            <person name="Iwamoto M."/>
            <person name="Abe T."/>
            <person name="Yamada Y."/>
            <person name="Muto A."/>
            <person name="Inokuchi H."/>
            <person name="Ikemura T."/>
            <person name="Matsumoto T."/>
            <person name="Sasaki T."/>
            <person name="Itoh T."/>
        </authorList>
    </citation>
    <scope>NUCLEOTIDE SEQUENCE [LARGE SCALE GENOMIC DNA]</scope>
    <source>
        <strain evidence="3">cv. Nipponbare</strain>
    </source>
</reference>
<name>A0A0P0VSM7_ORYSJ</name>
<evidence type="ECO:0000313" key="2">
    <source>
        <dbReference type="EMBL" id="BAS82163.1"/>
    </source>
</evidence>
<dbReference type="AlphaFoldDB" id="A0A0P0VSM7"/>
<sequence>VLVSTISTHHIAAGDAEAGGERGGHADAPPPRLPPRVPPLPAHHRGAVAVDRRGALDEAERRQRRVVRRAPHRAGLHVEHLPFGLPLPSREAGE</sequence>
<accession>A0A0P0VSM7</accession>
<keyword evidence="3" id="KW-1185">Reference proteome</keyword>
<reference evidence="2 3" key="3">
    <citation type="journal article" date="2013" name="Rice">
        <title>Improvement of the Oryza sativa Nipponbare reference genome using next generation sequence and optical map data.</title>
        <authorList>
            <person name="Kawahara Y."/>
            <person name="de la Bastide M."/>
            <person name="Hamilton J.P."/>
            <person name="Kanamori H."/>
            <person name="McCombie W.R."/>
            <person name="Ouyang S."/>
            <person name="Schwartz D.C."/>
            <person name="Tanaka T."/>
            <person name="Wu J."/>
            <person name="Zhou S."/>
            <person name="Childs K.L."/>
            <person name="Davidson R.M."/>
            <person name="Lin H."/>
            <person name="Quesada-Ocampo L."/>
            <person name="Vaillancourt B."/>
            <person name="Sakai H."/>
            <person name="Lee S.S."/>
            <person name="Kim J."/>
            <person name="Numa H."/>
            <person name="Itoh T."/>
            <person name="Buell C.R."/>
            <person name="Matsumoto T."/>
        </authorList>
    </citation>
    <scope>NUCLEOTIDE SEQUENCE [LARGE SCALE GENOMIC DNA]</scope>
    <source>
        <strain evidence="3">cv. Nipponbare</strain>
    </source>
</reference>
<evidence type="ECO:0000256" key="1">
    <source>
        <dbReference type="SAM" id="MobiDB-lite"/>
    </source>
</evidence>
<feature type="compositionally biased region" description="Pro residues" evidence="1">
    <location>
        <begin position="28"/>
        <end position="41"/>
    </location>
</feature>